<dbReference type="GO" id="GO:0006271">
    <property type="term" value="P:DNA strand elongation involved in DNA replication"/>
    <property type="evidence" value="ECO:0007669"/>
    <property type="project" value="TreeGrafter"/>
</dbReference>
<dbReference type="InterPro" id="IPR041863">
    <property type="entry name" value="PolD2_C"/>
</dbReference>
<evidence type="ECO:0000313" key="7">
    <source>
        <dbReference type="EMBL" id="CAH0564120.1"/>
    </source>
</evidence>
<dbReference type="Pfam" id="PF04042">
    <property type="entry name" value="DNA_pol_E_B"/>
    <property type="match status" value="1"/>
</dbReference>
<evidence type="ECO:0000313" key="8">
    <source>
        <dbReference type="Proteomes" id="UP001154078"/>
    </source>
</evidence>
<dbReference type="Gene3D" id="3.60.21.50">
    <property type="match status" value="1"/>
</dbReference>
<dbReference type="FunFam" id="3.60.21.50:FF:000002">
    <property type="entry name" value="DNA polymerase delta small subunit"/>
    <property type="match status" value="1"/>
</dbReference>
<dbReference type="GO" id="GO:0003677">
    <property type="term" value="F:DNA binding"/>
    <property type="evidence" value="ECO:0007669"/>
    <property type="project" value="InterPro"/>
</dbReference>
<sequence>MGEYRERVCVEYKNLSDKFSKDTANYNKQYCSIYLTRLKEMEVLLLERIKLKWGDKYPVKKLYKLSEEINGKTVIMGTLFKDQSLKPSVLKQLAESNQLNPQPILSHFTDDSDVLFIEDELQRYHVLGSMKGNNLVTGITCALLGTDAGKGKFLVEDYTFADFREQIERPMSTETHFIVFLSGLDFINQQNFAVNLELFNFYISGLINDDSNDVSKIARVIIAGNSVRTKKDTQKQQTISMTSRVSENAHTIEAVKVLDTFLMQLCQVIDVDLMPGENDPSNHILPQKQMHFCMFPKSIEYKTLNLVPNPYNCSVNNVNILGTSGQPITDILRYSDITDPLIALENCLKWNHLAPTCPDTLGCFPFYENDPFIIEKCPHVFFAGNQEKFSSKMVKGPEGQKVRLISIPEFCGSFQAVALNLKTLECDSVVFKA</sequence>
<proteinExistence type="inferred from homology"/>
<dbReference type="CDD" id="cd07387">
    <property type="entry name" value="MPP_PolD2_C"/>
    <property type="match status" value="1"/>
</dbReference>
<feature type="domain" description="DNA polymerase alpha/delta/epsilon subunit B" evidence="5">
    <location>
        <begin position="178"/>
        <end position="390"/>
    </location>
</feature>
<evidence type="ECO:0000256" key="1">
    <source>
        <dbReference type="ARBA" id="ARBA00004123"/>
    </source>
</evidence>
<evidence type="ECO:0000256" key="4">
    <source>
        <dbReference type="ARBA" id="ARBA00023242"/>
    </source>
</evidence>
<evidence type="ECO:0000256" key="3">
    <source>
        <dbReference type="ARBA" id="ARBA00022705"/>
    </source>
</evidence>
<dbReference type="PANTHER" id="PTHR10416">
    <property type="entry name" value="DNA POLYMERASE DELTA SUBUNIT 2"/>
    <property type="match status" value="1"/>
</dbReference>
<accession>A0A9P0FR64</accession>
<dbReference type="OrthoDB" id="3763at2759"/>
<dbReference type="GO" id="GO:1902969">
    <property type="term" value="P:mitotic DNA replication"/>
    <property type="evidence" value="ECO:0007669"/>
    <property type="project" value="UniProtKB-ARBA"/>
</dbReference>
<keyword evidence="8" id="KW-1185">Reference proteome</keyword>
<feature type="domain" description="DNA polymerase delta subunit OB-fold" evidence="6">
    <location>
        <begin position="29"/>
        <end position="158"/>
    </location>
</feature>
<protein>
    <recommendedName>
        <fullName evidence="9">DNA polymerase delta small subunit</fullName>
    </recommendedName>
</protein>
<evidence type="ECO:0000259" key="5">
    <source>
        <dbReference type="Pfam" id="PF04042"/>
    </source>
</evidence>
<comment type="subcellular location">
    <subcellularLocation>
        <location evidence="1">Nucleus</location>
    </subcellularLocation>
</comment>
<dbReference type="Pfam" id="PF18018">
    <property type="entry name" value="DNA_pol_D_N"/>
    <property type="match status" value="1"/>
</dbReference>
<name>A0A9P0FR64_BRAAE</name>
<evidence type="ECO:0000259" key="6">
    <source>
        <dbReference type="Pfam" id="PF18018"/>
    </source>
</evidence>
<gene>
    <name evidence="7" type="ORF">MELIAE_LOCUS12742</name>
</gene>
<dbReference type="PANTHER" id="PTHR10416:SF0">
    <property type="entry name" value="DNA POLYMERASE DELTA SUBUNIT 2"/>
    <property type="match status" value="1"/>
</dbReference>
<dbReference type="Proteomes" id="UP001154078">
    <property type="component" value="Chromosome 9"/>
</dbReference>
<dbReference type="AlphaFoldDB" id="A0A9P0FR64"/>
<dbReference type="InterPro" id="IPR024826">
    <property type="entry name" value="DNA_pol_delta/II_ssu"/>
</dbReference>
<dbReference type="InterPro" id="IPR040663">
    <property type="entry name" value="DNA_pol_D_N"/>
</dbReference>
<keyword evidence="4" id="KW-0539">Nucleus</keyword>
<evidence type="ECO:0000256" key="2">
    <source>
        <dbReference type="ARBA" id="ARBA00006035"/>
    </source>
</evidence>
<comment type="similarity">
    <text evidence="2">Belongs to the DNA polymerase delta/II small subunit family.</text>
</comment>
<keyword evidence="3" id="KW-0235">DNA replication</keyword>
<dbReference type="GO" id="GO:0043625">
    <property type="term" value="C:delta DNA polymerase complex"/>
    <property type="evidence" value="ECO:0007669"/>
    <property type="project" value="TreeGrafter"/>
</dbReference>
<evidence type="ECO:0008006" key="9">
    <source>
        <dbReference type="Google" id="ProtNLM"/>
    </source>
</evidence>
<dbReference type="EMBL" id="OV121140">
    <property type="protein sequence ID" value="CAH0564120.1"/>
    <property type="molecule type" value="Genomic_DNA"/>
</dbReference>
<reference evidence="7" key="1">
    <citation type="submission" date="2021-12" db="EMBL/GenBank/DDBJ databases">
        <authorList>
            <person name="King R."/>
        </authorList>
    </citation>
    <scope>NUCLEOTIDE SEQUENCE</scope>
</reference>
<dbReference type="InterPro" id="IPR007185">
    <property type="entry name" value="DNA_pol_a/d/e_bsu"/>
</dbReference>
<organism evidence="7 8">
    <name type="scientific">Brassicogethes aeneus</name>
    <name type="common">Rape pollen beetle</name>
    <name type="synonym">Meligethes aeneus</name>
    <dbReference type="NCBI Taxonomy" id="1431903"/>
    <lineage>
        <taxon>Eukaryota</taxon>
        <taxon>Metazoa</taxon>
        <taxon>Ecdysozoa</taxon>
        <taxon>Arthropoda</taxon>
        <taxon>Hexapoda</taxon>
        <taxon>Insecta</taxon>
        <taxon>Pterygota</taxon>
        <taxon>Neoptera</taxon>
        <taxon>Endopterygota</taxon>
        <taxon>Coleoptera</taxon>
        <taxon>Polyphaga</taxon>
        <taxon>Cucujiformia</taxon>
        <taxon>Nitidulidae</taxon>
        <taxon>Meligethinae</taxon>
        <taxon>Brassicogethes</taxon>
    </lineage>
</organism>